<dbReference type="SUPFAM" id="SSF56112">
    <property type="entry name" value="Protein kinase-like (PK-like)"/>
    <property type="match status" value="1"/>
</dbReference>
<dbReference type="OMA" id="DNEMSVP"/>
<dbReference type="GO" id="GO:0004103">
    <property type="term" value="F:choline kinase activity"/>
    <property type="evidence" value="ECO:0007669"/>
    <property type="project" value="TreeGrafter"/>
</dbReference>
<evidence type="ECO:0000259" key="3">
    <source>
        <dbReference type="Pfam" id="PF04428"/>
    </source>
</evidence>
<evidence type="ECO:0000256" key="2">
    <source>
        <dbReference type="SAM" id="MobiDB-lite"/>
    </source>
</evidence>
<keyword evidence="4" id="KW-0418">Kinase</keyword>
<feature type="domain" description="Choline kinase N-terminal" evidence="3">
    <location>
        <begin position="252"/>
        <end position="329"/>
    </location>
</feature>
<dbReference type="Pfam" id="PF04428">
    <property type="entry name" value="Choline_kin_N"/>
    <property type="match status" value="1"/>
</dbReference>
<keyword evidence="4" id="KW-0808">Transferase</keyword>
<dbReference type="Gene3D" id="3.30.200.20">
    <property type="entry name" value="Phosphorylase Kinase, domain 1"/>
    <property type="match status" value="1"/>
</dbReference>
<evidence type="ECO:0000313" key="5">
    <source>
        <dbReference type="Proteomes" id="UP000016922"/>
    </source>
</evidence>
<reference evidence="4 5" key="1">
    <citation type="journal article" date="2013" name="BMC Genomics">
        <title>Genomics-driven discovery of the pneumocandin biosynthetic gene cluster in the fungus Glarea lozoyensis.</title>
        <authorList>
            <person name="Chen L."/>
            <person name="Yue Q."/>
            <person name="Zhang X."/>
            <person name="Xiang M."/>
            <person name="Wang C."/>
            <person name="Li S."/>
            <person name="Che Y."/>
            <person name="Ortiz-Lopez F.J."/>
            <person name="Bills G.F."/>
            <person name="Liu X."/>
            <person name="An Z."/>
        </authorList>
    </citation>
    <scope>NUCLEOTIDE SEQUENCE [LARGE SCALE GENOMIC DNA]</scope>
    <source>
        <strain evidence="5">ATCC 20868 / MF5171</strain>
    </source>
</reference>
<feature type="region of interest" description="Disordered" evidence="2">
    <location>
        <begin position="1"/>
        <end position="142"/>
    </location>
</feature>
<feature type="compositionally biased region" description="Pro residues" evidence="2">
    <location>
        <begin position="40"/>
        <end position="49"/>
    </location>
</feature>
<dbReference type="CDD" id="cd05157">
    <property type="entry name" value="ETNK_euk"/>
    <property type="match status" value="1"/>
</dbReference>
<evidence type="ECO:0000313" key="4">
    <source>
        <dbReference type="EMBL" id="EPE26405.1"/>
    </source>
</evidence>
<keyword evidence="5" id="KW-1185">Reference proteome</keyword>
<feature type="region of interest" description="Disordered" evidence="2">
    <location>
        <begin position="766"/>
        <end position="806"/>
    </location>
</feature>
<feature type="region of interest" description="Disordered" evidence="2">
    <location>
        <begin position="159"/>
        <end position="202"/>
    </location>
</feature>
<dbReference type="Proteomes" id="UP000016922">
    <property type="component" value="Unassembled WGS sequence"/>
</dbReference>
<feature type="compositionally biased region" description="Low complexity" evidence="2">
    <location>
        <begin position="76"/>
        <end position="90"/>
    </location>
</feature>
<dbReference type="Pfam" id="PF01633">
    <property type="entry name" value="Choline_kinase"/>
    <property type="match status" value="1"/>
</dbReference>
<organism evidence="4 5">
    <name type="scientific">Glarea lozoyensis (strain ATCC 20868 / MF5171)</name>
    <dbReference type="NCBI Taxonomy" id="1116229"/>
    <lineage>
        <taxon>Eukaryota</taxon>
        <taxon>Fungi</taxon>
        <taxon>Dikarya</taxon>
        <taxon>Ascomycota</taxon>
        <taxon>Pezizomycotina</taxon>
        <taxon>Leotiomycetes</taxon>
        <taxon>Helotiales</taxon>
        <taxon>Helotiaceae</taxon>
        <taxon>Glarea</taxon>
    </lineage>
</organism>
<dbReference type="KEGG" id="glz:GLAREA_02318"/>
<dbReference type="AlphaFoldDB" id="S3CKX5"/>
<sequence length="880" mass="98151">MSSTEGIPLRPALKNEESEDGNMSPRSGPKVVSIAEGDPEPIPPLPPLPATEDARGIKQFPANLSSRRLSGRVNMLSSNSSRLSLASQSSIDDSDANKGGVNGKDEEKEKRHHRLHGLHREGHGLHVHHRDHGHKGEDKHRDKLLSDVVGWLESEKAKRAAKKSKERAGDGDSAAATREGAGGGPSSSSARPRTSSMDSDASNISLDRLQKILEDNMSSFGLDSLPLASPTRRPSTLGRRRGSLRRAYSSDTEYHEGDVVVPSCDVVLDNSKTMSYSGGGVAESSDTTVTLSTSKRAEKERKHWLQFKSEIVRLAHTLRLKGWRKVALERGGEIEVERLSGALTNAVYVVSPPPGISQPQNIENGSKAHSSKPPPKLLLRIYGPQVEHLIDRENELEILKRLSRKRIGPRMLGTFRNGRFEEYFNATTLKFEDLRVKDTSKQIAKRMRELHEGIDLLEREREEGPFVWRNWDKWVDRCEEVITYLDSEILSQRKGKEAWRERGLICGVGWKVFKAAVDKYRKWLDEYYKKKGGVENRLVFAHNDTQYGNILRLIPPPAPTPTSDGSYPPPSPLLLPANHHKQLIVIDFEYASANTPGLEFANHFTEWCYNYHDPKRPWACETSRYPTLEQQRDFIRSYVNHRPQFNPRASATPKLLPLDGTTSAMRGGVNEFLLDSRAPGGSSNGSIKNGIDETGSSYPRPPSSIGSTSSLNLRSDDTSYYAEEERKREAEIERQVTALLEETRIWRLANSAQWVAWGIVQATVPELDNKDSDPGSPETVTDTNELVASPAPLADPSQKNSLVAEKRPEGLHAEALKNGESEERIESELEGGEEDEFDYLAYAQHRALFFWGDVVALGLMDREELPESCFGEGGPVSVEY</sequence>
<dbReference type="GO" id="GO:0004305">
    <property type="term" value="F:ethanolamine kinase activity"/>
    <property type="evidence" value="ECO:0007669"/>
    <property type="project" value="TreeGrafter"/>
</dbReference>
<dbReference type="STRING" id="1116229.S3CKX5"/>
<dbReference type="eggNOG" id="KOG2686">
    <property type="taxonomic scope" value="Eukaryota"/>
</dbReference>
<dbReference type="GO" id="GO:0005737">
    <property type="term" value="C:cytoplasm"/>
    <property type="evidence" value="ECO:0007669"/>
    <property type="project" value="TreeGrafter"/>
</dbReference>
<dbReference type="PANTHER" id="PTHR22603">
    <property type="entry name" value="CHOLINE/ETHANOALAMINE KINASE"/>
    <property type="match status" value="1"/>
</dbReference>
<protein>
    <submittedName>
        <fullName evidence="4">Protein kinase-like (PK-like)</fullName>
    </submittedName>
</protein>
<dbReference type="Gene3D" id="3.90.1200.10">
    <property type="match status" value="1"/>
</dbReference>
<proteinExistence type="inferred from homology"/>
<dbReference type="OrthoDB" id="10267235at2759"/>
<comment type="similarity">
    <text evidence="1">Belongs to the choline/ethanolamine kinase family.</text>
</comment>
<dbReference type="PANTHER" id="PTHR22603:SF93">
    <property type="entry name" value="RE24176P"/>
    <property type="match status" value="1"/>
</dbReference>
<dbReference type="InterPro" id="IPR011009">
    <property type="entry name" value="Kinase-like_dom_sf"/>
</dbReference>
<feature type="compositionally biased region" description="Low complexity" evidence="2">
    <location>
        <begin position="186"/>
        <end position="196"/>
    </location>
</feature>
<feature type="compositionally biased region" description="Polar residues" evidence="2">
    <location>
        <begin position="704"/>
        <end position="713"/>
    </location>
</feature>
<accession>S3CKX5</accession>
<dbReference type="GO" id="GO:0006646">
    <property type="term" value="P:phosphatidylethanolamine biosynthetic process"/>
    <property type="evidence" value="ECO:0007669"/>
    <property type="project" value="TreeGrafter"/>
</dbReference>
<dbReference type="HOGENOM" id="CLU_012712_4_0_1"/>
<dbReference type="EMBL" id="KE145370">
    <property type="protein sequence ID" value="EPE26405.1"/>
    <property type="molecule type" value="Genomic_DNA"/>
</dbReference>
<dbReference type="RefSeq" id="XP_008085595.1">
    <property type="nucleotide sequence ID" value="XM_008087404.1"/>
</dbReference>
<feature type="region of interest" description="Disordered" evidence="2">
    <location>
        <begin position="675"/>
        <end position="714"/>
    </location>
</feature>
<evidence type="ECO:0000256" key="1">
    <source>
        <dbReference type="ARBA" id="ARBA00038211"/>
    </source>
</evidence>
<feature type="region of interest" description="Disordered" evidence="2">
    <location>
        <begin position="220"/>
        <end position="249"/>
    </location>
</feature>
<name>S3CKX5_GLAL2</name>
<gene>
    <name evidence="4" type="ORF">GLAREA_02318</name>
</gene>
<dbReference type="GeneID" id="19461375"/>
<dbReference type="InterPro" id="IPR007521">
    <property type="entry name" value="Choline_kin_N"/>
</dbReference>
<feature type="compositionally biased region" description="Low complexity" evidence="2">
    <location>
        <begin position="680"/>
        <end position="689"/>
    </location>
</feature>